<proteinExistence type="predicted"/>
<dbReference type="EMBL" id="MU393673">
    <property type="protein sequence ID" value="KAI4858929.1"/>
    <property type="molecule type" value="Genomic_DNA"/>
</dbReference>
<accession>A0ACB9YJ36</accession>
<reference evidence="1 2" key="1">
    <citation type="journal article" date="2022" name="New Phytol.">
        <title>Ecological generalism drives hyperdiversity of secondary metabolite gene clusters in xylarialean endophytes.</title>
        <authorList>
            <person name="Franco M.E.E."/>
            <person name="Wisecaver J.H."/>
            <person name="Arnold A.E."/>
            <person name="Ju Y.M."/>
            <person name="Slot J.C."/>
            <person name="Ahrendt S."/>
            <person name="Moore L.P."/>
            <person name="Eastman K.E."/>
            <person name="Scott K."/>
            <person name="Konkel Z."/>
            <person name="Mondo S.J."/>
            <person name="Kuo A."/>
            <person name="Hayes R.D."/>
            <person name="Haridas S."/>
            <person name="Andreopoulos B."/>
            <person name="Riley R."/>
            <person name="LaButti K."/>
            <person name="Pangilinan J."/>
            <person name="Lipzen A."/>
            <person name="Amirebrahimi M."/>
            <person name="Yan J."/>
            <person name="Adam C."/>
            <person name="Keymanesh K."/>
            <person name="Ng V."/>
            <person name="Louie K."/>
            <person name="Northen T."/>
            <person name="Drula E."/>
            <person name="Henrissat B."/>
            <person name="Hsieh H.M."/>
            <person name="Youens-Clark K."/>
            <person name="Lutzoni F."/>
            <person name="Miadlikowska J."/>
            <person name="Eastwood D.C."/>
            <person name="Hamelin R.C."/>
            <person name="Grigoriev I.V."/>
            <person name="U'Ren J.M."/>
        </authorList>
    </citation>
    <scope>NUCLEOTIDE SEQUENCE [LARGE SCALE GENOMIC DNA]</scope>
    <source>
        <strain evidence="1 2">CBS 119005</strain>
    </source>
</reference>
<evidence type="ECO:0000313" key="2">
    <source>
        <dbReference type="Proteomes" id="UP001497700"/>
    </source>
</evidence>
<keyword evidence="2" id="KW-1185">Reference proteome</keyword>
<keyword evidence="1" id="KW-0378">Hydrolase</keyword>
<name>A0ACB9YJ36_9PEZI</name>
<protein>
    <submittedName>
        <fullName evidence="1">P-loop containing nucleoside triphosphate hydrolase protein</fullName>
    </submittedName>
</protein>
<evidence type="ECO:0000313" key="1">
    <source>
        <dbReference type="EMBL" id="KAI4858929.1"/>
    </source>
</evidence>
<gene>
    <name evidence="1" type="ORF">F4820DRAFT_462894</name>
</gene>
<comment type="caution">
    <text evidence="1">The sequence shown here is derived from an EMBL/GenBank/DDBJ whole genome shotgun (WGS) entry which is preliminary data.</text>
</comment>
<dbReference type="Proteomes" id="UP001497700">
    <property type="component" value="Unassembled WGS sequence"/>
</dbReference>
<organism evidence="1 2">
    <name type="scientific">Hypoxylon rubiginosum</name>
    <dbReference type="NCBI Taxonomy" id="110542"/>
    <lineage>
        <taxon>Eukaryota</taxon>
        <taxon>Fungi</taxon>
        <taxon>Dikarya</taxon>
        <taxon>Ascomycota</taxon>
        <taxon>Pezizomycotina</taxon>
        <taxon>Sordariomycetes</taxon>
        <taxon>Xylariomycetidae</taxon>
        <taxon>Xylariales</taxon>
        <taxon>Hypoxylaceae</taxon>
        <taxon>Hypoxylon</taxon>
    </lineage>
</organism>
<sequence>MRIEHLELLSTFIETDLSHIIELRRRVAELTLESIAFEDLWHLFSPGDTLYTKENDHEQLYTAYMITGGKQQSENEEDGRNRIHSADKGTWTALVIDCYRMAYDGSDIGPIDSLKKIQYFVGEKRIIDLPIFPLEYHDQSKEITRRLEERGQRFIHCNGHRSYDGPVFDRRVRPTKEELDGDVYVDFEEYYRAQQRLKRPKLGKIRMSQPTGAEVTEQDPFSSRIRPELIELVDYKVDELRTHNFLSEKTWSRDLYKPYEVLEIPRLLMLLPYWVIGFAYRNRTWAHLDLNYVKGIDKSDESRRTGFNELVIPEEYSKLLVSLVESHASGSRGKIDTAELNLSEEPIRQIDLVRGKGLGLIILLHGPPGSGKTSTAETIAAYTGRPLYIITCGDLGLDPESVEKTLAVHTRRADKWGCVLLLDEADVFLIKRDWKDVRRNALVAVFLRQLEYYAGILFLTTNRVGVIDEAFKSRIHISLRYPKIQRKQSREIWKSVLNRLERDNEHREIRIKFDREKLLEYAKTQFKRLSESESTWNGRQIRNAFQTAIALAEYERSNRLQDEGLTPEEALRTGKRTWRRLELKVEYFNTIANTAQEFEDYLDSIFNQRGIDRTLDESLRNDNYDARNYSALPRQDPPASYSWNPISSSASQRLQPSIKPPNGRRKEHRKEKNKRVSRGSDSESD</sequence>